<dbReference type="Pfam" id="PF08205">
    <property type="entry name" value="C2-set_2"/>
    <property type="match status" value="1"/>
</dbReference>
<feature type="compositionally biased region" description="Polar residues" evidence="6">
    <location>
        <begin position="608"/>
        <end position="625"/>
    </location>
</feature>
<dbReference type="InterPro" id="IPR003599">
    <property type="entry name" value="Ig_sub"/>
</dbReference>
<dbReference type="GO" id="GO:0050839">
    <property type="term" value="F:cell adhesion molecule binding"/>
    <property type="evidence" value="ECO:0007669"/>
    <property type="project" value="TreeGrafter"/>
</dbReference>
<evidence type="ECO:0000313" key="10">
    <source>
        <dbReference type="EMBL" id="ROT73420.1"/>
    </source>
</evidence>
<dbReference type="SUPFAM" id="SSF48726">
    <property type="entry name" value="Immunoglobulin"/>
    <property type="match status" value="5"/>
</dbReference>
<evidence type="ECO:0000256" key="8">
    <source>
        <dbReference type="SAM" id="SignalP"/>
    </source>
</evidence>
<feature type="domain" description="Ig-like" evidence="9">
    <location>
        <begin position="75"/>
        <end position="173"/>
    </location>
</feature>
<comment type="caution">
    <text evidence="10">The sequence shown here is derived from an EMBL/GenBank/DDBJ whole genome shotgun (WGS) entry which is preliminary data.</text>
</comment>
<feature type="chain" id="PRO_5018551922" evidence="8">
    <location>
        <begin position="22"/>
        <end position="867"/>
    </location>
</feature>
<reference evidence="10 11" key="1">
    <citation type="submission" date="2018-04" db="EMBL/GenBank/DDBJ databases">
        <authorList>
            <person name="Zhang X."/>
            <person name="Yuan J."/>
            <person name="Li F."/>
            <person name="Xiang J."/>
        </authorList>
    </citation>
    <scope>NUCLEOTIDE SEQUENCE [LARGE SCALE GENOMIC DNA]</scope>
    <source>
        <tissue evidence="10">Muscle</tissue>
    </source>
</reference>
<keyword evidence="11" id="KW-1185">Reference proteome</keyword>
<protein>
    <submittedName>
        <fullName evidence="10">Putative irregular chiasm C-roughest protein</fullName>
    </submittedName>
</protein>
<dbReference type="GO" id="GO:0098609">
    <property type="term" value="P:cell-cell adhesion"/>
    <property type="evidence" value="ECO:0007669"/>
    <property type="project" value="TreeGrafter"/>
</dbReference>
<proteinExistence type="predicted"/>
<keyword evidence="3" id="KW-1015">Disulfide bond</keyword>
<evidence type="ECO:0000313" key="11">
    <source>
        <dbReference type="Proteomes" id="UP000283509"/>
    </source>
</evidence>
<dbReference type="Proteomes" id="UP000283509">
    <property type="component" value="Unassembled WGS sequence"/>
</dbReference>
<feature type="domain" description="Ig-like" evidence="9">
    <location>
        <begin position="369"/>
        <end position="433"/>
    </location>
</feature>
<evidence type="ECO:0000256" key="7">
    <source>
        <dbReference type="SAM" id="Phobius"/>
    </source>
</evidence>
<dbReference type="AlphaFoldDB" id="A0A3R7QNY8"/>
<comment type="subcellular location">
    <subcellularLocation>
        <location evidence="1">Membrane</location>
        <topology evidence="1">Single-pass type I membrane protein</topology>
    </subcellularLocation>
</comment>
<dbReference type="PROSITE" id="PS50835">
    <property type="entry name" value="IG_LIKE"/>
    <property type="match status" value="5"/>
</dbReference>
<dbReference type="GO" id="GO:0005911">
    <property type="term" value="C:cell-cell junction"/>
    <property type="evidence" value="ECO:0007669"/>
    <property type="project" value="TreeGrafter"/>
</dbReference>
<evidence type="ECO:0000259" key="9">
    <source>
        <dbReference type="PROSITE" id="PS50835"/>
    </source>
</evidence>
<accession>A0A3R7QNY8</accession>
<dbReference type="InterPro" id="IPR051275">
    <property type="entry name" value="Cell_adhesion_signaling"/>
</dbReference>
<dbReference type="SMART" id="SM00409">
    <property type="entry name" value="IG"/>
    <property type="match status" value="5"/>
</dbReference>
<keyword evidence="5" id="KW-0393">Immunoglobulin domain</keyword>
<dbReference type="Pfam" id="PF13927">
    <property type="entry name" value="Ig_3"/>
    <property type="match status" value="2"/>
</dbReference>
<keyword evidence="4" id="KW-0325">Glycoprotein</keyword>
<feature type="domain" description="Ig-like" evidence="9">
    <location>
        <begin position="178"/>
        <end position="276"/>
    </location>
</feature>
<reference evidence="10 11" key="2">
    <citation type="submission" date="2019-01" db="EMBL/GenBank/DDBJ databases">
        <title>The decoding of complex shrimp genome reveals the adaptation for benthos swimmer, frequently molting mechanism and breeding impact on genome.</title>
        <authorList>
            <person name="Sun Y."/>
            <person name="Gao Y."/>
            <person name="Yu Y."/>
        </authorList>
    </citation>
    <scope>NUCLEOTIDE SEQUENCE [LARGE SCALE GENOMIC DNA]</scope>
    <source>
        <tissue evidence="10">Muscle</tissue>
    </source>
</reference>
<sequence>MVTRWTLCFSAWAFCSSLAGSEWGASAMWAAGIRQDAARGPTAGSGGATMIQKDPRLGPGMGGSAVQLMGYEGAQYFATQPTPQTAVVGSTAVLPCRVINKVGHLQWTKDGFGMGTERDLFGFARYAMIGSDDEGDFSLRIKPVLLEDDGLYQCQVSASDGVPGIRSQTARLTVYVPPEAPRVKPPVLQTTAGMTVNLECESRGGRPSPEIQWVDDSQRETVRSGTSLSTETMSDGKRVIVRSRLAFTPRRSHHNSTITCLTSHQALSSPLTSSIQLEVLFPPEVGLTVRPQLLVEGDDASFICSAEANPDNITYKWYHNNQELLNETSKTLILSKISRNLHQSAISCEVSNKVGTSKKTQSVHVQYGPMFRALPRDVAAETGKQVILKCDVDSNPPSSIVWLQEGSEKIIGSGSELRVVVGPSTAGVYRCVAAVRGFPDLQGRLRVLVKGPPLIVSSSDQQGRMGDTVTLECNTVSIPSPIRITWTYRGREIDLSDPRYEVVEDEQEEGFRNILVIHDADTHDFGSYNCSVVNEYGVARKQIRLNEEKRVPMLMLVGGAVVFALVAVVVISLVLCNKRHSNSSGSPVPEKPPAATVVTGPTVANMYSAPSDTKLSSDLTPTPSNRPYDELTPTEDSNARAAHTLNRLSEDSAQTFIPDPDADGGRGYVPFVDYSGRDYAPVPNGRRASFGDLDTYSTPTPPSSTASDYCTIKRGSRGHGPTVGNGTGVAGTNYAESPTLRHNGTGPAAPRHSSPYSPHRNNSYGSPPPPPYPRGKLDSPRGNASPTGTASLTRTNSVSHADERCSPETKYIFSPEAMMKPGTLASCVSFLSCKCAGRRTTGARVSGDPFDYLDLNTVTFLLLVDED</sequence>
<dbReference type="InterPro" id="IPR007110">
    <property type="entry name" value="Ig-like_dom"/>
</dbReference>
<keyword evidence="2 7" id="KW-0472">Membrane</keyword>
<feature type="compositionally biased region" description="Polar residues" evidence="6">
    <location>
        <begin position="782"/>
        <end position="799"/>
    </location>
</feature>
<dbReference type="PANTHER" id="PTHR11640:SF31">
    <property type="entry name" value="IRREGULAR CHIASM C-ROUGHEST PROTEIN-RELATED"/>
    <property type="match status" value="1"/>
</dbReference>
<feature type="domain" description="Ig-like" evidence="9">
    <location>
        <begin position="452"/>
        <end position="546"/>
    </location>
</feature>
<evidence type="ECO:0000256" key="5">
    <source>
        <dbReference type="ARBA" id="ARBA00023319"/>
    </source>
</evidence>
<dbReference type="Gene3D" id="2.60.40.10">
    <property type="entry name" value="Immunoglobulins"/>
    <property type="match status" value="5"/>
</dbReference>
<organism evidence="10 11">
    <name type="scientific">Penaeus vannamei</name>
    <name type="common">Whiteleg shrimp</name>
    <name type="synonym">Litopenaeus vannamei</name>
    <dbReference type="NCBI Taxonomy" id="6689"/>
    <lineage>
        <taxon>Eukaryota</taxon>
        <taxon>Metazoa</taxon>
        <taxon>Ecdysozoa</taxon>
        <taxon>Arthropoda</taxon>
        <taxon>Crustacea</taxon>
        <taxon>Multicrustacea</taxon>
        <taxon>Malacostraca</taxon>
        <taxon>Eumalacostraca</taxon>
        <taxon>Eucarida</taxon>
        <taxon>Decapoda</taxon>
        <taxon>Dendrobranchiata</taxon>
        <taxon>Penaeoidea</taxon>
        <taxon>Penaeidae</taxon>
        <taxon>Penaeus</taxon>
    </lineage>
</organism>
<dbReference type="OrthoDB" id="6413693at2759"/>
<keyword evidence="7" id="KW-0812">Transmembrane</keyword>
<dbReference type="Pfam" id="PF13895">
    <property type="entry name" value="Ig_2"/>
    <property type="match status" value="1"/>
</dbReference>
<dbReference type="STRING" id="6689.A0A3R7QNY8"/>
<feature type="region of interest" description="Disordered" evidence="6">
    <location>
        <begin position="680"/>
        <end position="805"/>
    </location>
</feature>
<dbReference type="InterPro" id="IPR013162">
    <property type="entry name" value="CD80_C2-set"/>
</dbReference>
<feature type="transmembrane region" description="Helical" evidence="7">
    <location>
        <begin position="553"/>
        <end position="576"/>
    </location>
</feature>
<name>A0A3R7QNY8_PENVA</name>
<dbReference type="InterPro" id="IPR013783">
    <property type="entry name" value="Ig-like_fold"/>
</dbReference>
<evidence type="ECO:0000256" key="1">
    <source>
        <dbReference type="ARBA" id="ARBA00004479"/>
    </source>
</evidence>
<keyword evidence="8" id="KW-0732">Signal</keyword>
<dbReference type="EMBL" id="QCYY01002026">
    <property type="protein sequence ID" value="ROT73420.1"/>
    <property type="molecule type" value="Genomic_DNA"/>
</dbReference>
<dbReference type="InterPro" id="IPR003598">
    <property type="entry name" value="Ig_sub2"/>
</dbReference>
<evidence type="ECO:0000256" key="2">
    <source>
        <dbReference type="ARBA" id="ARBA00023136"/>
    </source>
</evidence>
<dbReference type="PANTHER" id="PTHR11640">
    <property type="entry name" value="NEPHRIN"/>
    <property type="match status" value="1"/>
</dbReference>
<evidence type="ECO:0000256" key="4">
    <source>
        <dbReference type="ARBA" id="ARBA00023180"/>
    </source>
</evidence>
<evidence type="ECO:0000256" key="6">
    <source>
        <dbReference type="SAM" id="MobiDB-lite"/>
    </source>
</evidence>
<feature type="domain" description="Ig-like" evidence="9">
    <location>
        <begin position="283"/>
        <end position="364"/>
    </location>
</feature>
<dbReference type="GO" id="GO:0005886">
    <property type="term" value="C:plasma membrane"/>
    <property type="evidence" value="ECO:0007669"/>
    <property type="project" value="TreeGrafter"/>
</dbReference>
<evidence type="ECO:0000256" key="3">
    <source>
        <dbReference type="ARBA" id="ARBA00023157"/>
    </source>
</evidence>
<dbReference type="SMART" id="SM00408">
    <property type="entry name" value="IGc2"/>
    <property type="match status" value="5"/>
</dbReference>
<gene>
    <name evidence="10" type="ORF">C7M84_008085</name>
</gene>
<feature type="signal peptide" evidence="8">
    <location>
        <begin position="1"/>
        <end position="21"/>
    </location>
</feature>
<dbReference type="InterPro" id="IPR036179">
    <property type="entry name" value="Ig-like_dom_sf"/>
</dbReference>
<keyword evidence="7" id="KW-1133">Transmembrane helix</keyword>
<feature type="region of interest" description="Disordered" evidence="6">
    <location>
        <begin position="606"/>
        <end position="637"/>
    </location>
</feature>